<evidence type="ECO:0000313" key="1">
    <source>
        <dbReference type="EMBL" id="GAL66431.1"/>
    </source>
</evidence>
<sequence length="37" mass="4082">MLLLQTSKDTKGGIDFGRLVCVRDCSGILFKNLNVLI</sequence>
<organism evidence="1 4">
    <name type="scientific">Jejuia pallidilutea</name>
    <dbReference type="NCBI Taxonomy" id="504487"/>
    <lineage>
        <taxon>Bacteria</taxon>
        <taxon>Pseudomonadati</taxon>
        <taxon>Bacteroidota</taxon>
        <taxon>Flavobacteriia</taxon>
        <taxon>Flavobacteriales</taxon>
        <taxon>Flavobacteriaceae</taxon>
        <taxon>Jejuia</taxon>
    </lineage>
</organism>
<evidence type="ECO:0000313" key="4">
    <source>
        <dbReference type="Proteomes" id="UP000029641"/>
    </source>
</evidence>
<reference evidence="5" key="1">
    <citation type="journal article" date="2014" name="Genome Announc.">
        <title>Draft Genome Sequence of Marine Flavobacterium Jejuia pallidilutea Strain 11shimoA1 and Pigmentation Mutants.</title>
        <authorList>
            <person name="Takatani N."/>
            <person name="Nakanishi M."/>
            <person name="Meirelles P."/>
            <person name="Mino S."/>
            <person name="Suda W."/>
            <person name="Oshima K."/>
            <person name="Hattori M."/>
            <person name="Ohkuma M."/>
            <person name="Hosokawa M."/>
            <person name="Miyashita K."/>
            <person name="Thompson F.L."/>
            <person name="Niwa A."/>
            <person name="Sawabe T."/>
            <person name="Sawabe T."/>
        </authorList>
    </citation>
    <scope>NUCLEOTIDE SEQUENCE [LARGE SCALE GENOMIC DNA]</scope>
    <source>
        <strain evidence="5">JCM 19538</strain>
    </source>
</reference>
<dbReference type="EMBL" id="BBNS01000002">
    <property type="protein sequence ID" value="GAL69687.1"/>
    <property type="molecule type" value="Genomic_DNA"/>
</dbReference>
<accession>A0A090VNZ4</accession>
<dbReference type="Proteomes" id="UP000029641">
    <property type="component" value="Unassembled WGS sequence"/>
</dbReference>
<dbReference type="EMBL" id="BBNY01000001">
    <property type="protein sequence ID" value="GAL87872.1"/>
    <property type="molecule type" value="Genomic_DNA"/>
</dbReference>
<evidence type="ECO:0000313" key="3">
    <source>
        <dbReference type="EMBL" id="GAL87872.1"/>
    </source>
</evidence>
<proteinExistence type="predicted"/>
<keyword evidence="5" id="KW-1185">Reference proteome</keyword>
<gene>
    <name evidence="1" type="ORF">JCM19301_2526</name>
    <name evidence="2" type="ORF">JCM19302_3876</name>
    <name evidence="3" type="ORF">JCM19538_2234</name>
</gene>
<dbReference type="Proteomes" id="UP000030184">
    <property type="component" value="Unassembled WGS sequence"/>
</dbReference>
<name>A0A090VNZ4_9FLAO</name>
<dbReference type="EMBL" id="BBNR01000004">
    <property type="protein sequence ID" value="GAL66431.1"/>
    <property type="molecule type" value="Genomic_DNA"/>
</dbReference>
<protein>
    <submittedName>
        <fullName evidence="1">Uncharacterized protein</fullName>
    </submittedName>
</protein>
<comment type="caution">
    <text evidence="1">The sequence shown here is derived from an EMBL/GenBank/DDBJ whole genome shotgun (WGS) entry which is preliminary data.</text>
</comment>
<dbReference type="Proteomes" id="UP000029646">
    <property type="component" value="Unassembled WGS sequence"/>
</dbReference>
<evidence type="ECO:0000313" key="2">
    <source>
        <dbReference type="EMBL" id="GAL69687.1"/>
    </source>
</evidence>
<dbReference type="AlphaFoldDB" id="A0A090VNZ4"/>
<evidence type="ECO:0000313" key="5">
    <source>
        <dbReference type="Proteomes" id="UP000030184"/>
    </source>
</evidence>